<dbReference type="EMBL" id="BRXW01000638">
    <property type="protein sequence ID" value="GMH71342.1"/>
    <property type="molecule type" value="Genomic_DNA"/>
</dbReference>
<protein>
    <submittedName>
        <fullName evidence="1">Uncharacterized protein</fullName>
    </submittedName>
</protein>
<organism evidence="1 2">
    <name type="scientific">Triparma laevis f. longispina</name>
    <dbReference type="NCBI Taxonomy" id="1714387"/>
    <lineage>
        <taxon>Eukaryota</taxon>
        <taxon>Sar</taxon>
        <taxon>Stramenopiles</taxon>
        <taxon>Ochrophyta</taxon>
        <taxon>Bolidophyceae</taxon>
        <taxon>Parmales</taxon>
        <taxon>Triparmaceae</taxon>
        <taxon>Triparma</taxon>
    </lineage>
</organism>
<accession>A0A9W7E9Z6</accession>
<gene>
    <name evidence="1" type="ORF">TrLO_g3863</name>
</gene>
<comment type="caution">
    <text evidence="1">The sequence shown here is derived from an EMBL/GenBank/DDBJ whole genome shotgun (WGS) entry which is preliminary data.</text>
</comment>
<name>A0A9W7E9Z6_9STRA</name>
<reference evidence="2" key="1">
    <citation type="journal article" date="2023" name="Commun. Biol.">
        <title>Genome analysis of Parmales, the sister group of diatoms, reveals the evolutionary specialization of diatoms from phago-mixotrophs to photoautotrophs.</title>
        <authorList>
            <person name="Ban H."/>
            <person name="Sato S."/>
            <person name="Yoshikawa S."/>
            <person name="Yamada K."/>
            <person name="Nakamura Y."/>
            <person name="Ichinomiya M."/>
            <person name="Sato N."/>
            <person name="Blanc-Mathieu R."/>
            <person name="Endo H."/>
            <person name="Kuwata A."/>
            <person name="Ogata H."/>
        </authorList>
    </citation>
    <scope>NUCLEOTIDE SEQUENCE [LARGE SCALE GENOMIC DNA]</scope>
    <source>
        <strain evidence="2">NIES 3700</strain>
    </source>
</reference>
<keyword evidence="2" id="KW-1185">Reference proteome</keyword>
<dbReference type="Proteomes" id="UP001165122">
    <property type="component" value="Unassembled WGS sequence"/>
</dbReference>
<evidence type="ECO:0000313" key="1">
    <source>
        <dbReference type="EMBL" id="GMH71342.1"/>
    </source>
</evidence>
<proteinExistence type="predicted"/>
<dbReference type="AlphaFoldDB" id="A0A9W7E9Z6"/>
<evidence type="ECO:0000313" key="2">
    <source>
        <dbReference type="Proteomes" id="UP001165122"/>
    </source>
</evidence>
<sequence length="151" mass="16962">MGLFFALINGEYRYTFFSVETGAQMTRRNFLEGNDVMKVDVFTNYESIWGKVEAWVKAGWKKWEQEMPEWFTDGCKASVPKYMIPAKKERGGVEAGGEVSSSMVVHSAVVGLVARSKSSINKIVPFGEHEGGVNFDEQELIQAMKSGNFKM</sequence>